<protein>
    <recommendedName>
        <fullName evidence="4">Integrase</fullName>
    </recommendedName>
</protein>
<evidence type="ECO:0000313" key="3">
    <source>
        <dbReference type="Proteomes" id="UP000623926"/>
    </source>
</evidence>
<evidence type="ECO:0008006" key="4">
    <source>
        <dbReference type="Google" id="ProtNLM"/>
    </source>
</evidence>
<feature type="region of interest" description="Disordered" evidence="1">
    <location>
        <begin position="276"/>
        <end position="315"/>
    </location>
</feature>
<dbReference type="Proteomes" id="UP000623926">
    <property type="component" value="Chromosome"/>
</dbReference>
<dbReference type="AlphaFoldDB" id="A0ABD7CS76"/>
<sequence length="594" mass="65906">MTGRGRKAAMPPKGYRRPSRLDETGLVFRPVDQYGLELGVYDFTDCPGPEEFRRELVAAFVARGQRTWNSHSSYYTHAKAVRGFMIWACELDPPMESISQLTPGLWKLWRLHSSKWRTMTIVLDESSALSAEARTAVTARIRRPKPKTKQGYSRAELKAIRTAAAKTVRTARLRIAENTALLERWRAGEVEAGTEDDRWGSLLDYIARTGDVPRYPCRQLRPEAKALTRESGGFADAVTRLFPSENEMGAAVILMVCHEAWNLSVVKTMQVPTHWPNADGDEAEPAIHHVETDKPRRRRRRHSTNNLVNVGPDSAGGAMQQVLEITAQARLTAELIGEESTSLFLGRSLHTTPEDGLFVSGSSAEWAVQGWVRRTRREDAGFPAGVAVSPVRHAVQVIHGGPRNNTPRVHRDAYLMRDARVREDAADVVADGLADAVARARADLRIRVVGQATGCDEHDADQVAKETGIDRETAAEVVAGRLDTAVAACTDFEHSPFTPAGPCAVSFLLCFACPNALATGRHLPRILYLFEALEALRSAVPAAVWKADWADHYERVKDLRRQHTTEAGRPALLAQLVDRDKGLVDRMLERRLDS</sequence>
<organism evidence="2 3">
    <name type="scientific">Streptomyces californicus</name>
    <dbReference type="NCBI Taxonomy" id="67351"/>
    <lineage>
        <taxon>Bacteria</taxon>
        <taxon>Bacillati</taxon>
        <taxon>Actinomycetota</taxon>
        <taxon>Actinomycetes</taxon>
        <taxon>Kitasatosporales</taxon>
        <taxon>Streptomycetaceae</taxon>
        <taxon>Streptomyces</taxon>
    </lineage>
</organism>
<accession>A0ABD7CS76</accession>
<proteinExistence type="predicted"/>
<feature type="region of interest" description="Disordered" evidence="1">
    <location>
        <begin position="1"/>
        <end position="20"/>
    </location>
</feature>
<name>A0ABD7CS76_9ACTN</name>
<evidence type="ECO:0000256" key="1">
    <source>
        <dbReference type="SAM" id="MobiDB-lite"/>
    </source>
</evidence>
<dbReference type="RefSeq" id="WP_030121333.1">
    <property type="nucleotide sequence ID" value="NZ_CP070245.1"/>
</dbReference>
<evidence type="ECO:0000313" key="2">
    <source>
        <dbReference type="EMBL" id="QRV33957.1"/>
    </source>
</evidence>
<gene>
    <name evidence="2" type="ORF">I6J42_07675</name>
</gene>
<reference evidence="2 3" key="1">
    <citation type="submission" date="2021-02" db="EMBL/GenBank/DDBJ databases">
        <title>FDA dAtabase for Regulatory Grade micrObial Sequences (FDA-ARGOS): Supporting development and validation of Infectious Disease Dx tests.</title>
        <authorList>
            <person name="Sproer C."/>
            <person name="Gronow S."/>
            <person name="Severitt S."/>
            <person name="Schroder I."/>
            <person name="Tallon L."/>
            <person name="Sadzewicz L."/>
            <person name="Zhao X."/>
            <person name="Boylan J."/>
            <person name="Ott S."/>
            <person name="Bowen H."/>
            <person name="Vavikolanu K."/>
            <person name="Mehta A."/>
            <person name="Aluvathingal J."/>
            <person name="Nadendla S."/>
            <person name="Lowell S."/>
            <person name="Myers T."/>
            <person name="Yan Y."/>
            <person name="Sichtig H."/>
        </authorList>
    </citation>
    <scope>NUCLEOTIDE SEQUENCE [LARGE SCALE GENOMIC DNA]</scope>
    <source>
        <strain evidence="2 3">FDAARGOS_1212</strain>
    </source>
</reference>
<feature type="compositionally biased region" description="Basic and acidic residues" evidence="1">
    <location>
        <begin position="285"/>
        <end position="294"/>
    </location>
</feature>
<dbReference type="EMBL" id="CP070245">
    <property type="protein sequence ID" value="QRV33957.1"/>
    <property type="molecule type" value="Genomic_DNA"/>
</dbReference>